<evidence type="ECO:0000256" key="1">
    <source>
        <dbReference type="SAM" id="MobiDB-lite"/>
    </source>
</evidence>
<feature type="compositionally biased region" description="Polar residues" evidence="1">
    <location>
        <begin position="58"/>
        <end position="103"/>
    </location>
</feature>
<proteinExistence type="predicted"/>
<dbReference type="AlphaFoldDB" id="A0A4Z1NSH4"/>
<keyword evidence="3" id="KW-1185">Reference proteome</keyword>
<sequence>MANDASNGAAPSSGKGEGKGKGKPVDGGVDGGTKASKAEPSLTERVVNSATGLLKDTVGSSNGHVPSLFASSTSLGNKAQPSGSSSGANGWTETGAVRTTSETAAGKQESPENEHFRTAYNQSSTAEEFEQFLSSAPSSLDPGAPLEQSLYPSETNGHNRFQVDHLHRPVSISKATSQQHSPASIDFDDGAEVRDLLSNPALDSAFSDDINDKSATSLGVSQASADIPIDDGAEVRNLLSETTTEPAFDEGFNDLTMAERVGNPVNPPMYSNLEREIITAMKSNLPPPPTHKNTPKNHPLNLRPLSNAEKESLPLDIEDYSQRHSITPERHTVMPTEEEQEGWLADWEDVLSGYSDQVWGDMLPTVKAAKRELEEVRNGTAPLDPKSIARLKMILGHVNQNGALPTPDSVLAQQLANTHK</sequence>
<accession>A0A4Z1NSH4</accession>
<dbReference type="STRING" id="86259.A0A4Z1NSH4"/>
<dbReference type="EMBL" id="SNSC02000016">
    <property type="protein sequence ID" value="TID17407.1"/>
    <property type="molecule type" value="Genomic_DNA"/>
</dbReference>
<protein>
    <submittedName>
        <fullName evidence="2">Zinc finger c2h2-type protein</fullName>
    </submittedName>
</protein>
<feature type="compositionally biased region" description="Polar residues" evidence="1">
    <location>
        <begin position="173"/>
        <end position="182"/>
    </location>
</feature>
<evidence type="ECO:0000313" key="3">
    <source>
        <dbReference type="Proteomes" id="UP000298493"/>
    </source>
</evidence>
<name>A0A4Z1NSH4_9PEZI</name>
<evidence type="ECO:0000313" key="2">
    <source>
        <dbReference type="EMBL" id="TID17407.1"/>
    </source>
</evidence>
<organism evidence="2 3">
    <name type="scientific">Venturia nashicola</name>
    <dbReference type="NCBI Taxonomy" id="86259"/>
    <lineage>
        <taxon>Eukaryota</taxon>
        <taxon>Fungi</taxon>
        <taxon>Dikarya</taxon>
        <taxon>Ascomycota</taxon>
        <taxon>Pezizomycotina</taxon>
        <taxon>Dothideomycetes</taxon>
        <taxon>Pleosporomycetidae</taxon>
        <taxon>Venturiales</taxon>
        <taxon>Venturiaceae</taxon>
        <taxon>Venturia</taxon>
    </lineage>
</organism>
<feature type="compositionally biased region" description="Polar residues" evidence="1">
    <location>
        <begin position="119"/>
        <end position="138"/>
    </location>
</feature>
<feature type="region of interest" description="Disordered" evidence="1">
    <location>
        <begin position="1"/>
        <end position="188"/>
    </location>
</feature>
<comment type="caution">
    <text evidence="2">The sequence shown here is derived from an EMBL/GenBank/DDBJ whole genome shotgun (WGS) entry which is preliminary data.</text>
</comment>
<dbReference type="OrthoDB" id="5337545at2759"/>
<gene>
    <name evidence="2" type="ORF">E6O75_ATG08153</name>
</gene>
<feature type="compositionally biased region" description="Polar residues" evidence="1">
    <location>
        <begin position="150"/>
        <end position="159"/>
    </location>
</feature>
<reference evidence="2 3" key="1">
    <citation type="submission" date="2019-04" db="EMBL/GenBank/DDBJ databases">
        <title>High contiguity whole genome sequence and gene annotation resource for two Venturia nashicola isolates.</title>
        <authorList>
            <person name="Prokchorchik M."/>
            <person name="Won K."/>
            <person name="Lee Y."/>
            <person name="Choi E.D."/>
            <person name="Segonzac C."/>
            <person name="Sohn K.H."/>
        </authorList>
    </citation>
    <scope>NUCLEOTIDE SEQUENCE [LARGE SCALE GENOMIC DNA]</scope>
    <source>
        <strain evidence="2 3">PRI2</strain>
    </source>
</reference>
<dbReference type="Proteomes" id="UP000298493">
    <property type="component" value="Unassembled WGS sequence"/>
</dbReference>